<sequence length="84" mass="9685">MTMEQRIKRIIKQTENDLLQTIEQDCQLITTLKTQRDNLLDVAREIVSDFDNYGEVLQTGFDGEYGNDTAIGRLVIIVDRINKP</sequence>
<organism evidence="1">
    <name type="scientific">marine sediment metagenome</name>
    <dbReference type="NCBI Taxonomy" id="412755"/>
    <lineage>
        <taxon>unclassified sequences</taxon>
        <taxon>metagenomes</taxon>
        <taxon>ecological metagenomes</taxon>
    </lineage>
</organism>
<name>A0A0F9U4M6_9ZZZZ</name>
<dbReference type="EMBL" id="LAZR01000851">
    <property type="protein sequence ID" value="KKN56246.1"/>
    <property type="molecule type" value="Genomic_DNA"/>
</dbReference>
<gene>
    <name evidence="1" type="ORF">LCGC14_0573910</name>
</gene>
<protein>
    <submittedName>
        <fullName evidence="1">Uncharacterized protein</fullName>
    </submittedName>
</protein>
<accession>A0A0F9U4M6</accession>
<proteinExistence type="predicted"/>
<evidence type="ECO:0000313" key="1">
    <source>
        <dbReference type="EMBL" id="KKN56246.1"/>
    </source>
</evidence>
<dbReference type="AlphaFoldDB" id="A0A0F9U4M6"/>
<comment type="caution">
    <text evidence="1">The sequence shown here is derived from an EMBL/GenBank/DDBJ whole genome shotgun (WGS) entry which is preliminary data.</text>
</comment>
<reference evidence="1" key="1">
    <citation type="journal article" date="2015" name="Nature">
        <title>Complex archaea that bridge the gap between prokaryotes and eukaryotes.</title>
        <authorList>
            <person name="Spang A."/>
            <person name="Saw J.H."/>
            <person name="Jorgensen S.L."/>
            <person name="Zaremba-Niedzwiedzka K."/>
            <person name="Martijn J."/>
            <person name="Lind A.E."/>
            <person name="van Eijk R."/>
            <person name="Schleper C."/>
            <person name="Guy L."/>
            <person name="Ettema T.J."/>
        </authorList>
    </citation>
    <scope>NUCLEOTIDE SEQUENCE</scope>
</reference>